<dbReference type="AlphaFoldDB" id="A0A4R1LD03"/>
<evidence type="ECO:0000313" key="3">
    <source>
        <dbReference type="Proteomes" id="UP000295210"/>
    </source>
</evidence>
<dbReference type="EMBL" id="SMGK01000001">
    <property type="protein sequence ID" value="TCK75350.1"/>
    <property type="molecule type" value="Genomic_DNA"/>
</dbReference>
<dbReference type="GO" id="GO:0004062">
    <property type="term" value="F:aryl sulfotransferase activity"/>
    <property type="evidence" value="ECO:0007669"/>
    <property type="project" value="InterPro"/>
</dbReference>
<evidence type="ECO:0000313" key="2">
    <source>
        <dbReference type="EMBL" id="TCK75350.1"/>
    </source>
</evidence>
<keyword evidence="2" id="KW-0808">Transferase</keyword>
<dbReference type="Proteomes" id="UP000295210">
    <property type="component" value="Unassembled WGS sequence"/>
</dbReference>
<dbReference type="RefSeq" id="WP_165876586.1">
    <property type="nucleotide sequence ID" value="NZ_SMGK01000001.1"/>
</dbReference>
<keyword evidence="1" id="KW-0732">Signal</keyword>
<reference evidence="2 3" key="1">
    <citation type="submission" date="2019-03" db="EMBL/GenBank/DDBJ databases">
        <title>Genomic Encyclopedia of Type Strains, Phase IV (KMG-IV): sequencing the most valuable type-strain genomes for metagenomic binning, comparative biology and taxonomic classification.</title>
        <authorList>
            <person name="Goeker M."/>
        </authorList>
    </citation>
    <scope>NUCLEOTIDE SEQUENCE [LARGE SCALE GENOMIC DNA]</scope>
    <source>
        <strain evidence="2 3">DSM 103428</strain>
    </source>
</reference>
<evidence type="ECO:0000256" key="1">
    <source>
        <dbReference type="SAM" id="SignalP"/>
    </source>
</evidence>
<organism evidence="2 3">
    <name type="scientific">Acidipila rosea</name>
    <dbReference type="NCBI Taxonomy" id="768535"/>
    <lineage>
        <taxon>Bacteria</taxon>
        <taxon>Pseudomonadati</taxon>
        <taxon>Acidobacteriota</taxon>
        <taxon>Terriglobia</taxon>
        <taxon>Terriglobales</taxon>
        <taxon>Acidobacteriaceae</taxon>
        <taxon>Acidipila</taxon>
    </lineage>
</organism>
<name>A0A4R1LD03_9BACT</name>
<feature type="signal peptide" evidence="1">
    <location>
        <begin position="1"/>
        <end position="25"/>
    </location>
</feature>
<dbReference type="PANTHER" id="PTHR35340:SF5">
    <property type="entry name" value="ASST-DOMAIN-CONTAINING PROTEIN"/>
    <property type="match status" value="1"/>
</dbReference>
<feature type="chain" id="PRO_5020321688" evidence="1">
    <location>
        <begin position="26"/>
        <end position="632"/>
    </location>
</feature>
<proteinExistence type="predicted"/>
<protein>
    <submittedName>
        <fullName evidence="2">Arylsulfotransferase ASST</fullName>
    </submittedName>
</protein>
<comment type="caution">
    <text evidence="2">The sequence shown here is derived from an EMBL/GenBank/DDBJ whole genome shotgun (WGS) entry which is preliminary data.</text>
</comment>
<dbReference type="PROSITE" id="PS51257">
    <property type="entry name" value="PROKAR_LIPOPROTEIN"/>
    <property type="match status" value="1"/>
</dbReference>
<dbReference type="Pfam" id="PF05935">
    <property type="entry name" value="Arylsulfotrans"/>
    <property type="match status" value="1"/>
</dbReference>
<dbReference type="InterPro" id="IPR053143">
    <property type="entry name" value="Arylsulfate_ST"/>
</dbReference>
<keyword evidence="3" id="KW-1185">Reference proteome</keyword>
<sequence length="632" mass="67550">MNKYLFRLLPLCLLISLTGCGVHFANQAQTAPSQSPPTQPPPVAGQSGSITINPQYVALLPGGTQNFSATGAAGQPLQWSVNGIPGGNSSVGVVSSTGVYTAPSSLPQSTNVTVTAALASSPQANFATAVVSLIDQGVVTSTANPQVATYSIYLPAPGTVSISFGKSTSYNLNTWAQATPSPNGGQINIYVAGMLASTQYHMTARITLSDGATLTDVDHTFETGIPPVTSPVAATTFSGQQPQPGVEMFDTLVPWEPSQAFATDLQGNIIWTYSYPGSHEDVVQPIKMLPNGHFLVLLSYASSIAVKSGKIIPNTIDEVREVDLAGNTIRSITEANLASSLAAAGYNLALGSLHHDVLELPNGHWILLATVSKSVTLTGSTSPTNVLGDVLIDVDQNSKPVWVWNSFDHLDVNRHPYLFPDWTHSNALLYSADDHNLLLSMRHQNWIIKIDYQDGQGSGNILWRLGKDGDFKLVNGTDPTDWFYAQHGMSFFTSNTTGVWKLGMMDNGDDRYFPASGGGSTQVNCSPPNNTGSAQCYSTTPVLQIDDSAKTATLVYHYVAPTNLYNFFGGNVELEQNGDMAADFCAAAGGSVVQEFRMNSNTNPQLVWQATTKGNNQYRAERLPSLYPGVQW</sequence>
<dbReference type="InterPro" id="IPR010262">
    <property type="entry name" value="Arylsulfotransferase_bact"/>
</dbReference>
<gene>
    <name evidence="2" type="ORF">C7378_0333</name>
</gene>
<dbReference type="PANTHER" id="PTHR35340">
    <property type="entry name" value="PQQ ENZYME REPEAT PROTEIN-RELATED"/>
    <property type="match status" value="1"/>
</dbReference>
<accession>A0A4R1LD03</accession>